<sequence>MNDLATSYYEDACRKVPKSLALMTGLFYCYVRGLSFFDQLKISLKMCKFDKERRCKFFFWSVVSIQTQVFYQLLTKLVNHDLKKPETLLVCISVKEVEAKNNFAYEILSKLGLTLLVAELGEQRVKGVRLLARVSNYTAAAEVLKRKFESCSLDDWDRVVNNLCQLLGKDIKLCVKKVKINQTGKVLLSGSQIPKDLREADLSHMPTGSRCVDEIEFELDNAIHEYFNRLGSGMEVSFQVLPKVDEIQLVNKLREKNVSWGPVLQKAFSGSHTIGKNITSCGRINPALKTAFHGTSICIKTNKYIIVAADGKLTSRTSYNALKLKADKVTDFGNMCAALSGNWINSAKMISTLGTCMRFLKDENKSRPTISKFADFIREKLFSRMKDTEIMLAGFDKPSDGGPAVPRISYATGVQNFDIGESFFCCGTGSSYANMVLSNEKVCETMELDLAIASVEKALVYTIHVIENGENGITIKKLPRESIHSTLWNRYCSWLE</sequence>
<protein>
    <submittedName>
        <fullName evidence="2">Uncharacterized protein</fullName>
    </submittedName>
</protein>
<dbReference type="InterPro" id="IPR001353">
    <property type="entry name" value="Proteasome_sua/b"/>
</dbReference>
<accession>A0AAD4XWG9</accession>
<feature type="transmembrane region" description="Helical" evidence="1">
    <location>
        <begin position="20"/>
        <end position="37"/>
    </location>
</feature>
<dbReference type="Proteomes" id="UP001202328">
    <property type="component" value="Unassembled WGS sequence"/>
</dbReference>
<dbReference type="AlphaFoldDB" id="A0AAD4XWG9"/>
<evidence type="ECO:0000313" key="2">
    <source>
        <dbReference type="EMBL" id="KAI3962753.1"/>
    </source>
</evidence>
<dbReference type="GO" id="GO:0051603">
    <property type="term" value="P:proteolysis involved in protein catabolic process"/>
    <property type="evidence" value="ECO:0007669"/>
    <property type="project" value="InterPro"/>
</dbReference>
<dbReference type="SUPFAM" id="SSF56235">
    <property type="entry name" value="N-terminal nucleophile aminohydrolases (Ntn hydrolases)"/>
    <property type="match status" value="1"/>
</dbReference>
<reference evidence="2" key="1">
    <citation type="submission" date="2022-04" db="EMBL/GenBank/DDBJ databases">
        <title>A functionally conserved STORR gene fusion in Papaver species that diverged 16.8 million years ago.</title>
        <authorList>
            <person name="Catania T."/>
        </authorList>
    </citation>
    <scope>NUCLEOTIDE SEQUENCE</scope>
    <source>
        <strain evidence="2">S-188037</strain>
    </source>
</reference>
<keyword evidence="3" id="KW-1185">Reference proteome</keyword>
<dbReference type="GO" id="GO:0005839">
    <property type="term" value="C:proteasome core complex"/>
    <property type="evidence" value="ECO:0007669"/>
    <property type="project" value="InterPro"/>
</dbReference>
<gene>
    <name evidence="2" type="ORF">MKW98_029912</name>
</gene>
<evidence type="ECO:0000313" key="3">
    <source>
        <dbReference type="Proteomes" id="UP001202328"/>
    </source>
</evidence>
<name>A0AAD4XWG9_9MAGN</name>
<feature type="non-terminal residue" evidence="2">
    <location>
        <position position="496"/>
    </location>
</feature>
<feature type="transmembrane region" description="Helical" evidence="1">
    <location>
        <begin position="57"/>
        <end position="74"/>
    </location>
</feature>
<dbReference type="EMBL" id="JAJJMB010000242">
    <property type="protein sequence ID" value="KAI3962753.1"/>
    <property type="molecule type" value="Genomic_DNA"/>
</dbReference>
<keyword evidence="1" id="KW-1133">Transmembrane helix</keyword>
<organism evidence="2 3">
    <name type="scientific">Papaver atlanticum</name>
    <dbReference type="NCBI Taxonomy" id="357466"/>
    <lineage>
        <taxon>Eukaryota</taxon>
        <taxon>Viridiplantae</taxon>
        <taxon>Streptophyta</taxon>
        <taxon>Embryophyta</taxon>
        <taxon>Tracheophyta</taxon>
        <taxon>Spermatophyta</taxon>
        <taxon>Magnoliopsida</taxon>
        <taxon>Ranunculales</taxon>
        <taxon>Papaveraceae</taxon>
        <taxon>Papaveroideae</taxon>
        <taxon>Papaver</taxon>
    </lineage>
</organism>
<dbReference type="Gene3D" id="3.60.20.10">
    <property type="entry name" value="Glutamine Phosphoribosylpyrophosphate, subunit 1, domain 1"/>
    <property type="match status" value="1"/>
</dbReference>
<dbReference type="Pfam" id="PF00227">
    <property type="entry name" value="Proteasome"/>
    <property type="match status" value="1"/>
</dbReference>
<evidence type="ECO:0000256" key="1">
    <source>
        <dbReference type="SAM" id="Phobius"/>
    </source>
</evidence>
<keyword evidence="1" id="KW-0472">Membrane</keyword>
<comment type="caution">
    <text evidence="2">The sequence shown here is derived from an EMBL/GenBank/DDBJ whole genome shotgun (WGS) entry which is preliminary data.</text>
</comment>
<dbReference type="InterPro" id="IPR029055">
    <property type="entry name" value="Ntn_hydrolases_N"/>
</dbReference>
<proteinExistence type="predicted"/>
<keyword evidence="1" id="KW-0812">Transmembrane</keyword>